<protein>
    <submittedName>
        <fullName evidence="1">Uncharacterized protein</fullName>
    </submittedName>
</protein>
<gene>
    <name evidence="1" type="ORF">BT96DRAFT_933608</name>
</gene>
<evidence type="ECO:0000313" key="2">
    <source>
        <dbReference type="Proteomes" id="UP000799118"/>
    </source>
</evidence>
<dbReference type="Proteomes" id="UP000799118">
    <property type="component" value="Unassembled WGS sequence"/>
</dbReference>
<proteinExistence type="predicted"/>
<reference evidence="1" key="1">
    <citation type="journal article" date="2019" name="Environ. Microbiol.">
        <title>Fungal ecological strategies reflected in gene transcription - a case study of two litter decomposers.</title>
        <authorList>
            <person name="Barbi F."/>
            <person name="Kohler A."/>
            <person name="Barry K."/>
            <person name="Baskaran P."/>
            <person name="Daum C."/>
            <person name="Fauchery L."/>
            <person name="Ihrmark K."/>
            <person name="Kuo A."/>
            <person name="LaButti K."/>
            <person name="Lipzen A."/>
            <person name="Morin E."/>
            <person name="Grigoriev I.V."/>
            <person name="Henrissat B."/>
            <person name="Lindahl B."/>
            <person name="Martin F."/>
        </authorList>
    </citation>
    <scope>NUCLEOTIDE SEQUENCE</scope>
    <source>
        <strain evidence="1">JB14</strain>
    </source>
</reference>
<keyword evidence="2" id="KW-1185">Reference proteome</keyword>
<organism evidence="1 2">
    <name type="scientific">Gymnopus androsaceus JB14</name>
    <dbReference type="NCBI Taxonomy" id="1447944"/>
    <lineage>
        <taxon>Eukaryota</taxon>
        <taxon>Fungi</taxon>
        <taxon>Dikarya</taxon>
        <taxon>Basidiomycota</taxon>
        <taxon>Agaricomycotina</taxon>
        <taxon>Agaricomycetes</taxon>
        <taxon>Agaricomycetidae</taxon>
        <taxon>Agaricales</taxon>
        <taxon>Marasmiineae</taxon>
        <taxon>Omphalotaceae</taxon>
        <taxon>Gymnopus</taxon>
    </lineage>
</organism>
<sequence length="154" mass="17593">MVAIALQNFEVFGDCVFEEHKEEAIPEKLFPRTPGVPSEVCVLLDKPLRRVYPEVGTAVQERPGLTLHMPKRTPCGKDKLSPFIRKALVRFRNDRNVASTPFEWTDTRNADGWRWTGAAGSIEPLFRSQRDVRAYNLATVPIRFQSTKIQKLIL</sequence>
<name>A0A6A4IBW9_9AGAR</name>
<accession>A0A6A4IBW9</accession>
<evidence type="ECO:0000313" key="1">
    <source>
        <dbReference type="EMBL" id="KAE9407283.1"/>
    </source>
</evidence>
<dbReference type="AlphaFoldDB" id="A0A6A4IBW9"/>
<dbReference type="EMBL" id="ML769397">
    <property type="protein sequence ID" value="KAE9407283.1"/>
    <property type="molecule type" value="Genomic_DNA"/>
</dbReference>